<dbReference type="OrthoDB" id="4734201at2"/>
<dbReference type="AlphaFoldDB" id="A0A1H1UB99"/>
<evidence type="ECO:0000313" key="2">
    <source>
        <dbReference type="Proteomes" id="UP000198859"/>
    </source>
</evidence>
<reference evidence="2" key="1">
    <citation type="submission" date="2016-10" db="EMBL/GenBank/DDBJ databases">
        <authorList>
            <person name="Varghese N."/>
            <person name="Submissions S."/>
        </authorList>
    </citation>
    <scope>NUCLEOTIDE SEQUENCE [LARGE SCALE GENOMIC DNA]</scope>
    <source>
        <strain evidence="2">DSM 22127</strain>
    </source>
</reference>
<gene>
    <name evidence="1" type="ORF">SAMN04488570_2471</name>
</gene>
<organism evidence="1 2">
    <name type="scientific">Nocardioides scoriae</name>
    <dbReference type="NCBI Taxonomy" id="642780"/>
    <lineage>
        <taxon>Bacteria</taxon>
        <taxon>Bacillati</taxon>
        <taxon>Actinomycetota</taxon>
        <taxon>Actinomycetes</taxon>
        <taxon>Propionibacteriales</taxon>
        <taxon>Nocardioidaceae</taxon>
        <taxon>Nocardioides</taxon>
    </lineage>
</organism>
<accession>A0A1H1UB99</accession>
<name>A0A1H1UB99_9ACTN</name>
<dbReference type="EMBL" id="LT629757">
    <property type="protein sequence ID" value="SDS69710.1"/>
    <property type="molecule type" value="Genomic_DNA"/>
</dbReference>
<dbReference type="STRING" id="642780.SAMN04488570_2471"/>
<keyword evidence="2" id="KW-1185">Reference proteome</keyword>
<proteinExistence type="predicted"/>
<sequence>MTPPRAVDLARFAVGAVALTRPQTLLMSSPGDDSDGTRRVVRILGARYVVQAAGGTLARRPWVTAVDAGVDVVHAVSMAGVAALAPRHRRLALTSLAAALVFAAADLSDQRAPSRAEVRS</sequence>
<evidence type="ECO:0000313" key="1">
    <source>
        <dbReference type="EMBL" id="SDS69710.1"/>
    </source>
</evidence>
<dbReference type="Proteomes" id="UP000198859">
    <property type="component" value="Chromosome I"/>
</dbReference>
<protein>
    <submittedName>
        <fullName evidence="1">Uncharacterized protein</fullName>
    </submittedName>
</protein>
<dbReference type="RefSeq" id="WP_157682842.1">
    <property type="nucleotide sequence ID" value="NZ_LT629757.1"/>
</dbReference>